<reference evidence="3" key="1">
    <citation type="submission" date="2016-10" db="EMBL/GenBank/DDBJ databases">
        <authorList>
            <person name="Varghese N."/>
            <person name="Submissions S."/>
        </authorList>
    </citation>
    <scope>NUCLEOTIDE SEQUENCE [LARGE SCALE GENOMIC DNA]</scope>
    <source>
        <strain evidence="3">CGMCC 1.10784</strain>
    </source>
</reference>
<dbReference type="Pfam" id="PF14042">
    <property type="entry name" value="DUF4247"/>
    <property type="match status" value="1"/>
</dbReference>
<dbReference type="EMBL" id="FOMT01000002">
    <property type="protein sequence ID" value="SFE00997.1"/>
    <property type="molecule type" value="Genomic_DNA"/>
</dbReference>
<evidence type="ECO:0008006" key="4">
    <source>
        <dbReference type="Google" id="ProtNLM"/>
    </source>
</evidence>
<dbReference type="OrthoDB" id="2967172at2"/>
<keyword evidence="3" id="KW-1185">Reference proteome</keyword>
<dbReference type="Proteomes" id="UP000198855">
    <property type="component" value="Unassembled WGS sequence"/>
</dbReference>
<dbReference type="PROSITE" id="PS51257">
    <property type="entry name" value="PROKAR_LIPOPROTEIN"/>
    <property type="match status" value="1"/>
</dbReference>
<evidence type="ECO:0000256" key="1">
    <source>
        <dbReference type="SAM" id="MobiDB-lite"/>
    </source>
</evidence>
<proteinExistence type="predicted"/>
<dbReference type="InterPro" id="IPR025341">
    <property type="entry name" value="DUF4247"/>
</dbReference>
<feature type="compositionally biased region" description="Low complexity" evidence="1">
    <location>
        <begin position="234"/>
        <end position="245"/>
    </location>
</feature>
<name>A0A1I1X0X1_9BACL</name>
<evidence type="ECO:0000313" key="2">
    <source>
        <dbReference type="EMBL" id="SFE00997.1"/>
    </source>
</evidence>
<evidence type="ECO:0000313" key="3">
    <source>
        <dbReference type="Proteomes" id="UP000198855"/>
    </source>
</evidence>
<feature type="region of interest" description="Disordered" evidence="1">
    <location>
        <begin position="146"/>
        <end position="245"/>
    </location>
</feature>
<dbReference type="STRING" id="1045775.SAMN05216378_1963"/>
<sequence>MSKKWWLHSIKIIVLISFIVPMLAACAISDTVKEQYPLESVNGSGNQTSYVYRAADQTVPEVAQQLIDKKKPEQQSAESTERMFLVYNDEVIQIQQAPDDPADTLIEIDSKEYVRNNYSSSFLEGYLLASVLSDLFDNGRYGHGNYRGYSQKDVYKPQTTYHKPTDQDLKNAPPMTVNRTGKIFKRSKNADSSAVGTGSSGGSSGSTGKVITGDSSSTKKKSVFTKPKRSAPKIRMGSGRISRRR</sequence>
<feature type="compositionally biased region" description="Low complexity" evidence="1">
    <location>
        <begin position="206"/>
        <end position="216"/>
    </location>
</feature>
<dbReference type="AlphaFoldDB" id="A0A1I1X0X1"/>
<dbReference type="RefSeq" id="WP_091184067.1">
    <property type="nucleotide sequence ID" value="NZ_FOMT01000002.1"/>
</dbReference>
<protein>
    <recommendedName>
        <fullName evidence="4">DUF4247 domain-containing protein</fullName>
    </recommendedName>
</protein>
<accession>A0A1I1X0X1</accession>
<feature type="compositionally biased region" description="Basic residues" evidence="1">
    <location>
        <begin position="218"/>
        <end position="232"/>
    </location>
</feature>
<organism evidence="2 3">
    <name type="scientific">Paenibacillus catalpae</name>
    <dbReference type="NCBI Taxonomy" id="1045775"/>
    <lineage>
        <taxon>Bacteria</taxon>
        <taxon>Bacillati</taxon>
        <taxon>Bacillota</taxon>
        <taxon>Bacilli</taxon>
        <taxon>Bacillales</taxon>
        <taxon>Paenibacillaceae</taxon>
        <taxon>Paenibacillus</taxon>
    </lineage>
</organism>
<gene>
    <name evidence="2" type="ORF">SAMN05216378_1963</name>
</gene>